<feature type="transmembrane region" description="Helical" evidence="1">
    <location>
        <begin position="108"/>
        <end position="129"/>
    </location>
</feature>
<evidence type="ECO:0000256" key="1">
    <source>
        <dbReference type="SAM" id="Phobius"/>
    </source>
</evidence>
<gene>
    <name evidence="2" type="ORF">ENS56_04980</name>
</gene>
<organism evidence="2">
    <name type="scientific">Ignavibacterium album</name>
    <dbReference type="NCBI Taxonomy" id="591197"/>
    <lineage>
        <taxon>Bacteria</taxon>
        <taxon>Pseudomonadati</taxon>
        <taxon>Ignavibacteriota</taxon>
        <taxon>Ignavibacteria</taxon>
        <taxon>Ignavibacteriales</taxon>
        <taxon>Ignavibacteriaceae</taxon>
        <taxon>Ignavibacterium</taxon>
    </lineage>
</organism>
<dbReference type="InterPro" id="IPR021279">
    <property type="entry name" value="DUF2721"/>
</dbReference>
<keyword evidence="1" id="KW-0472">Membrane</keyword>
<accession>A0A832G6L5</accession>
<dbReference type="AlphaFoldDB" id="A0A832G6L5"/>
<feature type="transmembrane region" description="Helical" evidence="1">
    <location>
        <begin position="77"/>
        <end position="96"/>
    </location>
</feature>
<comment type="caution">
    <text evidence="2">The sequence shown here is derived from an EMBL/GenBank/DDBJ whole genome shotgun (WGS) entry which is preliminary data.</text>
</comment>
<proteinExistence type="predicted"/>
<name>A0A832G6L5_9BACT</name>
<evidence type="ECO:0000313" key="2">
    <source>
        <dbReference type="EMBL" id="HGT47365.1"/>
    </source>
</evidence>
<dbReference type="EMBL" id="DSVI01000006">
    <property type="protein sequence ID" value="HGT47365.1"/>
    <property type="molecule type" value="Genomic_DNA"/>
</dbReference>
<keyword evidence="1" id="KW-0812">Transmembrane</keyword>
<dbReference type="Pfam" id="PF11026">
    <property type="entry name" value="DUF2721"/>
    <property type="match status" value="1"/>
</dbReference>
<sequence length="146" mass="16468">MLAPGLMISACGLLLLGMNNKYSLVVNRIRLLNDERRKILHKMDDKDFNYHENVRLASILKQLDALVYRVMLVRNAVLSYTVAVALFVLTSLSIGAEEIFNISRLNTLITILFSFGMLSVLSGVIFAAYETYKGYEIVKFEVAAEE</sequence>
<keyword evidence="1" id="KW-1133">Transmembrane helix</keyword>
<reference evidence="2" key="1">
    <citation type="journal article" date="2020" name="mSystems">
        <title>Genome- and Community-Level Interaction Insights into Carbon Utilization and Element Cycling Functions of Hydrothermarchaeota in Hydrothermal Sediment.</title>
        <authorList>
            <person name="Zhou Z."/>
            <person name="Liu Y."/>
            <person name="Xu W."/>
            <person name="Pan J."/>
            <person name="Luo Z.H."/>
            <person name="Li M."/>
        </authorList>
    </citation>
    <scope>NUCLEOTIDE SEQUENCE [LARGE SCALE GENOMIC DNA]</scope>
    <source>
        <strain evidence="2">SpSt-500</strain>
    </source>
</reference>
<protein>
    <submittedName>
        <fullName evidence="2">DUF2721 domain-containing protein</fullName>
    </submittedName>
</protein>